<accession>B9TDZ6</accession>
<dbReference type="Pfam" id="PF00593">
    <property type="entry name" value="TonB_dep_Rec_b-barrel"/>
    <property type="match status" value="1"/>
</dbReference>
<keyword evidence="3" id="KW-0998">Cell outer membrane</keyword>
<keyword evidence="6" id="KW-1185">Reference proteome</keyword>
<gene>
    <name evidence="5" type="ORF">RCOM_1793890</name>
</gene>
<sequence>RDFTNYANEGTNSGTTYNIERTYESWLPQLGARYRITNDDQIFASYAKNFRAAPNFVFATTGSNVVINAAGQAVLVRDAQPETSWNLDVGYRHQGSILTTSATVFSVDYKNRQANSTDPNTLTSTYRNV</sequence>
<organism evidence="5 6">
    <name type="scientific">Ricinus communis</name>
    <name type="common">Castor bean</name>
    <dbReference type="NCBI Taxonomy" id="3988"/>
    <lineage>
        <taxon>Eukaryota</taxon>
        <taxon>Viridiplantae</taxon>
        <taxon>Streptophyta</taxon>
        <taxon>Embryophyta</taxon>
        <taxon>Tracheophyta</taxon>
        <taxon>Spermatophyta</taxon>
        <taxon>Magnoliopsida</taxon>
        <taxon>eudicotyledons</taxon>
        <taxon>Gunneridae</taxon>
        <taxon>Pentapetalae</taxon>
        <taxon>rosids</taxon>
        <taxon>fabids</taxon>
        <taxon>Malpighiales</taxon>
        <taxon>Euphorbiaceae</taxon>
        <taxon>Acalyphoideae</taxon>
        <taxon>Acalypheae</taxon>
        <taxon>Ricinus</taxon>
    </lineage>
</organism>
<evidence type="ECO:0000313" key="6">
    <source>
        <dbReference type="Proteomes" id="UP000008311"/>
    </source>
</evidence>
<dbReference type="InterPro" id="IPR000531">
    <property type="entry name" value="Beta-barrel_TonB"/>
</dbReference>
<reference evidence="6" key="1">
    <citation type="journal article" date="2010" name="Nat. Biotechnol.">
        <title>Draft genome sequence of the oilseed species Ricinus communis.</title>
        <authorList>
            <person name="Chan A.P."/>
            <person name="Crabtree J."/>
            <person name="Zhao Q."/>
            <person name="Lorenzi H."/>
            <person name="Orvis J."/>
            <person name="Puiu D."/>
            <person name="Melake-Berhan A."/>
            <person name="Jones K.M."/>
            <person name="Redman J."/>
            <person name="Chen G."/>
            <person name="Cahoon E.B."/>
            <person name="Gedil M."/>
            <person name="Stanke M."/>
            <person name="Haas B.J."/>
            <person name="Wortman J.R."/>
            <person name="Fraser-Liggett C.M."/>
            <person name="Ravel J."/>
            <person name="Rabinowicz P.D."/>
        </authorList>
    </citation>
    <scope>NUCLEOTIDE SEQUENCE [LARGE SCALE GENOMIC DNA]</scope>
    <source>
        <strain evidence="6">cv. Hale</strain>
    </source>
</reference>
<evidence type="ECO:0000256" key="2">
    <source>
        <dbReference type="ARBA" id="ARBA00023136"/>
    </source>
</evidence>
<dbReference type="InParanoid" id="B9TDZ6"/>
<evidence type="ECO:0000259" key="4">
    <source>
        <dbReference type="Pfam" id="PF00593"/>
    </source>
</evidence>
<dbReference type="SUPFAM" id="SSF56935">
    <property type="entry name" value="Porins"/>
    <property type="match status" value="1"/>
</dbReference>
<evidence type="ECO:0000313" key="5">
    <source>
        <dbReference type="EMBL" id="EEF25918.1"/>
    </source>
</evidence>
<name>B9TDZ6_RICCO</name>
<keyword evidence="2" id="KW-0472">Membrane</keyword>
<dbReference type="EMBL" id="EQ978597">
    <property type="protein sequence ID" value="EEF25918.1"/>
    <property type="molecule type" value="Genomic_DNA"/>
</dbReference>
<dbReference type="Gene3D" id="2.40.170.20">
    <property type="entry name" value="TonB-dependent receptor, beta-barrel domain"/>
    <property type="match status" value="1"/>
</dbReference>
<evidence type="ECO:0000256" key="3">
    <source>
        <dbReference type="ARBA" id="ARBA00023237"/>
    </source>
</evidence>
<feature type="domain" description="TonB-dependent receptor-like beta-barrel" evidence="4">
    <location>
        <begin position="3"/>
        <end position="129"/>
    </location>
</feature>
<evidence type="ECO:0000256" key="1">
    <source>
        <dbReference type="ARBA" id="ARBA00004442"/>
    </source>
</evidence>
<feature type="non-terminal residue" evidence="5">
    <location>
        <position position="1"/>
    </location>
</feature>
<comment type="subcellular location">
    <subcellularLocation>
        <location evidence="1">Cell outer membrane</location>
    </subcellularLocation>
</comment>
<dbReference type="InterPro" id="IPR036942">
    <property type="entry name" value="Beta-barrel_TonB_sf"/>
</dbReference>
<proteinExistence type="predicted"/>
<protein>
    <recommendedName>
        <fullName evidence="4">TonB-dependent receptor-like beta-barrel domain-containing protein</fullName>
    </recommendedName>
</protein>
<feature type="non-terminal residue" evidence="5">
    <location>
        <position position="129"/>
    </location>
</feature>
<dbReference type="AlphaFoldDB" id="B9TDZ6"/>
<dbReference type="Proteomes" id="UP000008311">
    <property type="component" value="Unassembled WGS sequence"/>
</dbReference>